<dbReference type="AlphaFoldDB" id="A0A558GK87"/>
<feature type="transmembrane region" description="Helical" evidence="1">
    <location>
        <begin position="12"/>
        <end position="34"/>
    </location>
</feature>
<evidence type="ECO:0000313" key="3">
    <source>
        <dbReference type="Proteomes" id="UP000320531"/>
    </source>
</evidence>
<feature type="transmembrane region" description="Helical" evidence="1">
    <location>
        <begin position="71"/>
        <end position="90"/>
    </location>
</feature>
<accession>A0A558GK87</accession>
<dbReference type="RefSeq" id="WP_070644447.1">
    <property type="nucleotide sequence ID" value="NZ_JBIPJZ010000029.1"/>
</dbReference>
<feature type="transmembrane region" description="Helical" evidence="1">
    <location>
        <begin position="102"/>
        <end position="124"/>
    </location>
</feature>
<reference evidence="2 3" key="1">
    <citation type="submission" date="2019-07" db="EMBL/GenBank/DDBJ databases">
        <title>Draft genome of C. aurimucosum strain 14-2523.</title>
        <authorList>
            <person name="Pacheco L.G.C."/>
            <person name="Aguiar E.R.G.R."/>
            <person name="Navas J."/>
            <person name="Santos C.S."/>
            <person name="Rocha D.J.P.G."/>
        </authorList>
    </citation>
    <scope>NUCLEOTIDE SEQUENCE [LARGE SCALE GENOMIC DNA]</scope>
    <source>
        <strain evidence="2 3">14-2523</strain>
    </source>
</reference>
<feature type="transmembrane region" description="Helical" evidence="1">
    <location>
        <begin position="40"/>
        <end position="59"/>
    </location>
</feature>
<organism evidence="2 3">
    <name type="scientific">Corynebacterium aurimucosum</name>
    <dbReference type="NCBI Taxonomy" id="169292"/>
    <lineage>
        <taxon>Bacteria</taxon>
        <taxon>Bacillati</taxon>
        <taxon>Actinomycetota</taxon>
        <taxon>Actinomycetes</taxon>
        <taxon>Mycobacteriales</taxon>
        <taxon>Corynebacteriaceae</taxon>
        <taxon>Corynebacterium</taxon>
    </lineage>
</organism>
<name>A0A558GK87_9CORY</name>
<evidence type="ECO:0000313" key="2">
    <source>
        <dbReference type="EMBL" id="TVU57265.1"/>
    </source>
</evidence>
<keyword evidence="1" id="KW-1133">Transmembrane helix</keyword>
<protein>
    <recommendedName>
        <fullName evidence="4">Multidrug transporter</fullName>
    </recommendedName>
</protein>
<gene>
    <name evidence="2" type="ORF">FQK23_03390</name>
</gene>
<proteinExistence type="predicted"/>
<dbReference type="EMBL" id="VMTY01000007">
    <property type="protein sequence ID" value="TVU57265.1"/>
    <property type="molecule type" value="Genomic_DNA"/>
</dbReference>
<comment type="caution">
    <text evidence="2">The sequence shown here is derived from an EMBL/GenBank/DDBJ whole genome shotgun (WGS) entry which is preliminary data.</text>
</comment>
<evidence type="ECO:0000256" key="1">
    <source>
        <dbReference type="SAM" id="Phobius"/>
    </source>
</evidence>
<keyword evidence="1" id="KW-0472">Membrane</keyword>
<sequence length="133" mass="14121">MSYPLRAGVLHGLLFVLVAVAFILPVLFGAAALLPVPLAAWASVVLAALALVDASYHAFSPSQRPTRGLRALSAVGSAALIAGWLVWLRIYNTIDLVSATPYRIGTFLLAVGAVLSAFCLAIAFTHRPPRRDR</sequence>
<keyword evidence="1" id="KW-0812">Transmembrane</keyword>
<evidence type="ECO:0008006" key="4">
    <source>
        <dbReference type="Google" id="ProtNLM"/>
    </source>
</evidence>
<dbReference type="Proteomes" id="UP000320531">
    <property type="component" value="Unassembled WGS sequence"/>
</dbReference>